<accession>A0A2D3ULD9</accession>
<dbReference type="OrthoDB" id="5426191at2759"/>
<sequence length="536" mass="59024">MTPDMTNVVEASSLSAVTDIATNPPPHAHAPTHLPPLPLILYIARVPGSRDVFLTPMKPREKVVTAEDVQSSLYYVHVNGDETGDKLASVSVSSVNTNASQLLSGQENGVRRKPLLPQRHMAPLTPPYPIDDEDMSTWSRTSPVPQKPNRIARKPISSNSSNSCDQNGRGLPSRPLPSPPHDEEPCEPYDTSLHASKMHLLYHSDHTQIPNPYSSPVQPIEALPERHPSGSLTLIRRDPSSNEQWNVASIHDPPIPEVSSAALRNPSAAKRTKRGGAPVYLDISNPAYAQFIDTNNQATSRDSFTSSNSAESDPPPEGIFRRRLHMPGSQYGEHTYTRSSRPVSAFASSEEILNMRRTIRSSAMDSSTDVPTSTAAAVDDRKGKGYTFTSPWDGRCEFTTGAAGKSLKCRHILPQDQHHHHLNPRSPNDEIVSELRFNLPTSNKTATPVQEKRKSHLRGLLVHRRQKSSSEDHHAGGDDEEEEKMDLTLGQERAGGGFRGKEAKLGKLIIEPSGLGMLDLLVAANVALWWRAYERY</sequence>
<reference evidence="2 3" key="1">
    <citation type="submission" date="2016-03" db="EMBL/GenBank/DDBJ databases">
        <authorList>
            <person name="Ploux O."/>
        </authorList>
    </citation>
    <scope>NUCLEOTIDE SEQUENCE [LARGE SCALE GENOMIC DNA]</scope>
    <source>
        <strain evidence="2 3">URUG2</strain>
    </source>
</reference>
<protein>
    <submittedName>
        <fullName evidence="2">Uncharacterized protein</fullName>
    </submittedName>
</protein>
<evidence type="ECO:0000313" key="2">
    <source>
        <dbReference type="EMBL" id="CZT14622.1"/>
    </source>
</evidence>
<feature type="compositionally biased region" description="Basic and acidic residues" evidence="1">
    <location>
        <begin position="468"/>
        <end position="477"/>
    </location>
</feature>
<feature type="region of interest" description="Disordered" evidence="1">
    <location>
        <begin position="462"/>
        <end position="485"/>
    </location>
</feature>
<feature type="compositionally biased region" description="Polar residues" evidence="1">
    <location>
        <begin position="156"/>
        <end position="166"/>
    </location>
</feature>
<organism evidence="2 3">
    <name type="scientific">Ramularia collo-cygni</name>
    <dbReference type="NCBI Taxonomy" id="112498"/>
    <lineage>
        <taxon>Eukaryota</taxon>
        <taxon>Fungi</taxon>
        <taxon>Dikarya</taxon>
        <taxon>Ascomycota</taxon>
        <taxon>Pezizomycotina</taxon>
        <taxon>Dothideomycetes</taxon>
        <taxon>Dothideomycetidae</taxon>
        <taxon>Mycosphaerellales</taxon>
        <taxon>Mycosphaerellaceae</taxon>
        <taxon>Ramularia</taxon>
    </lineage>
</organism>
<feature type="region of interest" description="Disordered" evidence="1">
    <location>
        <begin position="99"/>
        <end position="188"/>
    </location>
</feature>
<evidence type="ECO:0000256" key="1">
    <source>
        <dbReference type="SAM" id="MobiDB-lite"/>
    </source>
</evidence>
<gene>
    <name evidence="2" type="ORF">RCC_00594</name>
</gene>
<keyword evidence="3" id="KW-1185">Reference proteome</keyword>
<name>A0A2D3ULD9_9PEZI</name>
<dbReference type="RefSeq" id="XP_023621519.1">
    <property type="nucleotide sequence ID" value="XM_023765751.1"/>
</dbReference>
<dbReference type="AlphaFoldDB" id="A0A2D3ULD9"/>
<dbReference type="EMBL" id="FJUY01000001">
    <property type="protein sequence ID" value="CZT14622.1"/>
    <property type="molecule type" value="Genomic_DNA"/>
</dbReference>
<evidence type="ECO:0000313" key="3">
    <source>
        <dbReference type="Proteomes" id="UP000225277"/>
    </source>
</evidence>
<dbReference type="STRING" id="112498.A0A2D3ULD9"/>
<dbReference type="Proteomes" id="UP000225277">
    <property type="component" value="Unassembled WGS sequence"/>
</dbReference>
<proteinExistence type="predicted"/>
<feature type="region of interest" description="Disordered" evidence="1">
    <location>
        <begin position="299"/>
        <end position="322"/>
    </location>
</feature>
<dbReference type="GeneID" id="35595965"/>
<feature type="compositionally biased region" description="Polar residues" evidence="1">
    <location>
        <begin position="299"/>
        <end position="311"/>
    </location>
</feature>